<dbReference type="InterPro" id="IPR046342">
    <property type="entry name" value="CBS_dom_sf"/>
</dbReference>
<dbReference type="OMA" id="EIRAMLM"/>
<dbReference type="CDD" id="cd04586">
    <property type="entry name" value="CBS_pair_BON_assoc"/>
    <property type="match status" value="1"/>
</dbReference>
<dbReference type="EMBL" id="CAADAN010000020">
    <property type="protein sequence ID" value="VFD35981.1"/>
    <property type="molecule type" value="Genomic_DNA"/>
</dbReference>
<dbReference type="SUPFAM" id="SSF54631">
    <property type="entry name" value="CBS-domain pair"/>
    <property type="match status" value="1"/>
</dbReference>
<dbReference type="PANTHER" id="PTHR43080:SF2">
    <property type="entry name" value="CBS DOMAIN-CONTAINING PROTEIN"/>
    <property type="match status" value="1"/>
</dbReference>
<dbReference type="Proteomes" id="UP000878956">
    <property type="component" value="Unassembled WGS sequence"/>
</dbReference>
<dbReference type="EMBL" id="DAEQIJ010000009">
    <property type="protein sequence ID" value="HBH2620391.1"/>
    <property type="molecule type" value="Genomic_DNA"/>
</dbReference>
<dbReference type="PANTHER" id="PTHR43080">
    <property type="entry name" value="CBS DOMAIN-CONTAINING PROTEIN CBSX3, MITOCHONDRIAL"/>
    <property type="match status" value="1"/>
</dbReference>
<sequence>MMDKTAKEIMTTDVIVAKQDDSIADVANMLIAEKIGGLPVVDSENRVVGIISETDILKKEKYIEAPLYINLLQGLIFLDDLKKVEKDIKQVAAYKVGELMSKDIIKVHEDDKFDDVANVMIKKSINRVPVVDDDNKLKGIICRYDIIKALYNE</sequence>
<organism evidence="4">
    <name type="scientific">Clostridioides difficile</name>
    <name type="common">Peptoclostridium difficile</name>
    <dbReference type="NCBI Taxonomy" id="1496"/>
    <lineage>
        <taxon>Bacteria</taxon>
        <taxon>Bacillati</taxon>
        <taxon>Bacillota</taxon>
        <taxon>Clostridia</taxon>
        <taxon>Peptostreptococcales</taxon>
        <taxon>Peptostreptococcaceae</taxon>
        <taxon>Clostridioides</taxon>
    </lineage>
</organism>
<evidence type="ECO:0000313" key="13">
    <source>
        <dbReference type="Proteomes" id="UP000189137"/>
    </source>
</evidence>
<feature type="domain" description="CBS" evidence="3">
    <location>
        <begin position="10"/>
        <end position="67"/>
    </location>
</feature>
<evidence type="ECO:0000313" key="11">
    <source>
        <dbReference type="EMBL" id="VFD55033.1"/>
    </source>
</evidence>
<dbReference type="PROSITE" id="PS51371">
    <property type="entry name" value="CBS"/>
    <property type="match status" value="2"/>
</dbReference>
<dbReference type="GeneID" id="66355926"/>
<name>A0A031WI74_CLODI</name>
<evidence type="ECO:0000259" key="3">
    <source>
        <dbReference type="PROSITE" id="PS51371"/>
    </source>
</evidence>
<protein>
    <submittedName>
        <fullName evidence="5">CBS domain protein</fullName>
    </submittedName>
    <submittedName>
        <fullName evidence="7">CBS domain-containing protein</fullName>
    </submittedName>
    <submittedName>
        <fullName evidence="9">Inosine-5'-monophosphate dehydrogenase</fullName>
        <ecNumber evidence="9">1.1.1.205</ecNumber>
    </submittedName>
    <submittedName>
        <fullName evidence="10">Transporter protein</fullName>
    </submittedName>
</protein>
<dbReference type="RefSeq" id="WP_003421362.1">
    <property type="nucleotide sequence ID" value="NZ_AP025558.1"/>
</dbReference>
<dbReference type="InterPro" id="IPR051257">
    <property type="entry name" value="Diverse_CBS-Domain"/>
</dbReference>
<dbReference type="EMBL" id="DAEPXK010000006">
    <property type="protein sequence ID" value="HBH1541358.1"/>
    <property type="molecule type" value="Genomic_DNA"/>
</dbReference>
<reference evidence="7" key="4">
    <citation type="submission" date="2021-06" db="EMBL/GenBank/DDBJ databases">
        <authorList>
            <consortium name="NCBI Pathogen Detection Project"/>
        </authorList>
    </citation>
    <scope>NUCLEOTIDE SEQUENCE</scope>
    <source>
        <strain evidence="8">Clostridioides</strain>
        <strain evidence="7">HN1000</strain>
    </source>
</reference>
<dbReference type="EMBL" id="FUPS01000011">
    <property type="protein sequence ID" value="SJS83814.1"/>
    <property type="molecule type" value="Genomic_DNA"/>
</dbReference>
<gene>
    <name evidence="9" type="primary">guaB_2</name>
    <name evidence="6" type="ORF">BN1095_460038</name>
    <name evidence="4" type="ORF">BN1096_760050</name>
    <name evidence="5" type="ORF">BN1097_760052</name>
    <name evidence="7" type="ORF">KRM00_000817</name>
    <name evidence="8" type="ORF">KRQ00_002157</name>
    <name evidence="12" type="ORF">SAMEA1402366_03000</name>
    <name evidence="10" type="ORF">SAMEA1402399_03772</name>
    <name evidence="11" type="ORF">SAMEA1710456_02532</name>
    <name evidence="9" type="ORF">SAMEA3375112_02990</name>
</gene>
<dbReference type="EMBL" id="CAADAT010000015">
    <property type="protein sequence ID" value="VFD55033.1"/>
    <property type="molecule type" value="Genomic_DNA"/>
</dbReference>
<dbReference type="GO" id="GO:0003938">
    <property type="term" value="F:IMP dehydrogenase activity"/>
    <property type="evidence" value="ECO:0007669"/>
    <property type="project" value="UniProtKB-EC"/>
</dbReference>
<feature type="domain" description="CBS" evidence="3">
    <location>
        <begin position="100"/>
        <end position="153"/>
    </location>
</feature>
<evidence type="ECO:0000313" key="9">
    <source>
        <dbReference type="EMBL" id="SJS83814.1"/>
    </source>
</evidence>
<dbReference type="EMBL" id="CAAJVP010000016">
    <property type="protein sequence ID" value="VHY16329.1"/>
    <property type="molecule type" value="Genomic_DNA"/>
</dbReference>
<evidence type="ECO:0000256" key="2">
    <source>
        <dbReference type="PROSITE-ProRule" id="PRU00703"/>
    </source>
</evidence>
<evidence type="ECO:0000313" key="8">
    <source>
        <dbReference type="EMBL" id="HBH2620391.1"/>
    </source>
</evidence>
<dbReference type="EMBL" id="LK933138">
    <property type="protein sequence ID" value="CDT38964.1"/>
    <property type="molecule type" value="Genomic_DNA"/>
</dbReference>
<proteinExistence type="predicted"/>
<dbReference type="KEGG" id="pdf:CD630DERM_34650"/>
<keyword evidence="1 2" id="KW-0129">CBS domain</keyword>
<evidence type="ECO:0000313" key="12">
    <source>
        <dbReference type="EMBL" id="VHY16329.1"/>
    </source>
</evidence>
<evidence type="ECO:0000313" key="7">
    <source>
        <dbReference type="EMBL" id="HBH1541358.1"/>
    </source>
</evidence>
<reference evidence="4" key="1">
    <citation type="submission" date="2014-07" db="EMBL/GenBank/DDBJ databases">
        <authorList>
            <person name="Monot Marc"/>
        </authorList>
    </citation>
    <scope>NUCLEOTIDE SEQUENCE</scope>
    <source>
        <strain evidence="6">7032989</strain>
        <strain evidence="5">7032994</strain>
    </source>
</reference>
<dbReference type="Pfam" id="PF00571">
    <property type="entry name" value="CBS"/>
    <property type="match status" value="2"/>
</dbReference>
<evidence type="ECO:0000313" key="5">
    <source>
        <dbReference type="EMBL" id="CDS89980.1"/>
    </source>
</evidence>
<evidence type="ECO:0000313" key="4">
    <source>
        <dbReference type="EMBL" id="CDS89775.1"/>
    </source>
</evidence>
<dbReference type="EMBL" id="LK932416">
    <property type="protein sequence ID" value="CDS89980.1"/>
    <property type="molecule type" value="Genomic_DNA"/>
</dbReference>
<evidence type="ECO:0000256" key="1">
    <source>
        <dbReference type="ARBA" id="ARBA00023122"/>
    </source>
</evidence>
<dbReference type="EMBL" id="LK932531">
    <property type="protein sequence ID" value="CDS89775.1"/>
    <property type="molecule type" value="Genomic_DNA"/>
</dbReference>
<dbReference type="Proteomes" id="UP000372533">
    <property type="component" value="Unassembled WGS sequence"/>
</dbReference>
<dbReference type="Proteomes" id="UP000346772">
    <property type="component" value="Unassembled WGS sequence"/>
</dbReference>
<evidence type="ECO:0000313" key="15">
    <source>
        <dbReference type="Proteomes" id="UP000372533"/>
    </source>
</evidence>
<accession>A0A031WI74</accession>
<dbReference type="EC" id="1.1.1.205" evidence="9"/>
<dbReference type="InterPro" id="IPR000644">
    <property type="entry name" value="CBS_dom"/>
</dbReference>
<dbReference type="Proteomes" id="UP000879542">
    <property type="component" value="Unassembled WGS sequence"/>
</dbReference>
<dbReference type="Gene3D" id="3.10.580.10">
    <property type="entry name" value="CBS-domain"/>
    <property type="match status" value="1"/>
</dbReference>
<reference evidence="7" key="2">
    <citation type="journal article" date="2018" name="Genome Biol.">
        <title>SKESA: strategic k-mer extension for scrupulous assemblies.</title>
        <authorList>
            <person name="Souvorov A."/>
            <person name="Agarwala R."/>
            <person name="Lipman D.J."/>
        </authorList>
    </citation>
    <scope>NUCLEOTIDE SEQUENCE</scope>
    <source>
        <strain evidence="8">Clostridioides</strain>
        <strain evidence="7">HN1000</strain>
    </source>
</reference>
<evidence type="ECO:0000313" key="16">
    <source>
        <dbReference type="Proteomes" id="UP000411588"/>
    </source>
</evidence>
<evidence type="ECO:0000313" key="6">
    <source>
        <dbReference type="EMBL" id="CDT38964.1"/>
    </source>
</evidence>
<dbReference type="PATRIC" id="fig|1496.1371.peg.1123"/>
<dbReference type="SMART" id="SM00116">
    <property type="entry name" value="CBS"/>
    <property type="match status" value="2"/>
</dbReference>
<keyword evidence="9" id="KW-0560">Oxidoreductase</keyword>
<dbReference type="Proteomes" id="UP000411588">
    <property type="component" value="Unassembled WGS sequence"/>
</dbReference>
<reference evidence="14 16" key="3">
    <citation type="submission" date="2019-02" db="EMBL/GenBank/DDBJ databases">
        <authorList>
            <consortium name="Pathogen Informatics"/>
        </authorList>
    </citation>
    <scope>NUCLEOTIDE SEQUENCE [LARGE SCALE GENOMIC DNA]</scope>
    <source>
        <strain evidence="11 14">078GUE027</strain>
        <strain evidence="16">clo34</strain>
        <strain evidence="10">Clo34</strain>
        <strain evidence="15">tl291</strain>
        <strain evidence="12">Tl291</strain>
        <strain evidence="9 13">VRECD0157</strain>
    </source>
</reference>
<dbReference type="Proteomes" id="UP000189137">
    <property type="component" value="Unassembled WGS sequence"/>
</dbReference>
<dbReference type="AlphaFoldDB" id="A0A031WI74"/>
<evidence type="ECO:0000313" key="14">
    <source>
        <dbReference type="Proteomes" id="UP000346772"/>
    </source>
</evidence>
<evidence type="ECO:0000313" key="10">
    <source>
        <dbReference type="EMBL" id="VFD35981.1"/>
    </source>
</evidence>